<organism evidence="1 2">
    <name type="scientific">Ambrosiozyma monospora</name>
    <name type="common">Yeast</name>
    <name type="synonym">Endomycopsis monosporus</name>
    <dbReference type="NCBI Taxonomy" id="43982"/>
    <lineage>
        <taxon>Eukaryota</taxon>
        <taxon>Fungi</taxon>
        <taxon>Dikarya</taxon>
        <taxon>Ascomycota</taxon>
        <taxon>Saccharomycotina</taxon>
        <taxon>Pichiomycetes</taxon>
        <taxon>Pichiales</taxon>
        <taxon>Pichiaceae</taxon>
        <taxon>Ambrosiozyma</taxon>
    </lineage>
</organism>
<gene>
    <name evidence="1" type="ORF">Amon02_000063300</name>
</gene>
<dbReference type="EMBL" id="BSXS01000235">
    <property type="protein sequence ID" value="GME71572.1"/>
    <property type="molecule type" value="Genomic_DNA"/>
</dbReference>
<name>A0ACB5SSE6_AMBMO</name>
<sequence length="165" mass="18247">MTYSTFQYVQHFVWNPPMIVDIPDLSNFRFQSGMPSELQKTLKKQLPKLSNCLQVGSLTGFELNEYDPELVGPEADTVAKPGIPKTGQGKPCAEEGNSTPGSLAVQFRYSQDKLTDNASIASIDSIPLDNNDEYASSPSVLDYRQTPKISTHETNLIQTQESSIM</sequence>
<comment type="caution">
    <text evidence="1">The sequence shown here is derived from an EMBL/GenBank/DDBJ whole genome shotgun (WGS) entry which is preliminary data.</text>
</comment>
<reference evidence="1" key="1">
    <citation type="submission" date="2023-04" db="EMBL/GenBank/DDBJ databases">
        <title>Ambrosiozyma monospora NBRC 10751.</title>
        <authorList>
            <person name="Ichikawa N."/>
            <person name="Sato H."/>
            <person name="Tonouchi N."/>
        </authorList>
    </citation>
    <scope>NUCLEOTIDE SEQUENCE</scope>
    <source>
        <strain evidence="1">NBRC 10751</strain>
    </source>
</reference>
<dbReference type="Proteomes" id="UP001165064">
    <property type="component" value="Unassembled WGS sequence"/>
</dbReference>
<evidence type="ECO:0000313" key="1">
    <source>
        <dbReference type="EMBL" id="GME71572.1"/>
    </source>
</evidence>
<keyword evidence="2" id="KW-1185">Reference proteome</keyword>
<protein>
    <submittedName>
        <fullName evidence="1">Unnamed protein product</fullName>
    </submittedName>
</protein>
<evidence type="ECO:0000313" key="2">
    <source>
        <dbReference type="Proteomes" id="UP001165064"/>
    </source>
</evidence>
<proteinExistence type="predicted"/>
<accession>A0ACB5SSE6</accession>